<reference evidence="2" key="1">
    <citation type="submission" date="2021-02" db="EMBL/GenBank/DDBJ databases">
        <authorList>
            <person name="Nowell W R."/>
        </authorList>
    </citation>
    <scope>NUCLEOTIDE SEQUENCE</scope>
</reference>
<dbReference type="Proteomes" id="UP000663881">
    <property type="component" value="Unassembled WGS sequence"/>
</dbReference>
<protein>
    <submittedName>
        <fullName evidence="2">Uncharacterized protein</fullName>
    </submittedName>
</protein>
<accession>A0A820P7V4</accession>
<feature type="non-terminal residue" evidence="2">
    <location>
        <position position="56"/>
    </location>
</feature>
<feature type="transmembrane region" description="Helical" evidence="1">
    <location>
        <begin position="6"/>
        <end position="26"/>
    </location>
</feature>
<name>A0A820P7V4_9BILA</name>
<keyword evidence="1" id="KW-1133">Transmembrane helix</keyword>
<evidence type="ECO:0000256" key="1">
    <source>
        <dbReference type="SAM" id="Phobius"/>
    </source>
</evidence>
<dbReference type="EMBL" id="CAJOAY010027706">
    <property type="protein sequence ID" value="CAF4400591.1"/>
    <property type="molecule type" value="Genomic_DNA"/>
</dbReference>
<comment type="caution">
    <text evidence="2">The sequence shown here is derived from an EMBL/GenBank/DDBJ whole genome shotgun (WGS) entry which is preliminary data.</text>
</comment>
<keyword evidence="1" id="KW-0812">Transmembrane</keyword>
<keyword evidence="1" id="KW-0472">Membrane</keyword>
<organism evidence="2 3">
    <name type="scientific">Adineta steineri</name>
    <dbReference type="NCBI Taxonomy" id="433720"/>
    <lineage>
        <taxon>Eukaryota</taxon>
        <taxon>Metazoa</taxon>
        <taxon>Spiralia</taxon>
        <taxon>Gnathifera</taxon>
        <taxon>Rotifera</taxon>
        <taxon>Eurotatoria</taxon>
        <taxon>Bdelloidea</taxon>
        <taxon>Adinetida</taxon>
        <taxon>Adinetidae</taxon>
        <taxon>Adineta</taxon>
    </lineage>
</organism>
<gene>
    <name evidence="2" type="ORF">OKA104_LOCUS51378</name>
</gene>
<dbReference type="AlphaFoldDB" id="A0A820P7V4"/>
<proteinExistence type="predicted"/>
<evidence type="ECO:0000313" key="2">
    <source>
        <dbReference type="EMBL" id="CAF4400591.1"/>
    </source>
</evidence>
<feature type="non-terminal residue" evidence="2">
    <location>
        <position position="1"/>
    </location>
</feature>
<evidence type="ECO:0000313" key="3">
    <source>
        <dbReference type="Proteomes" id="UP000663881"/>
    </source>
</evidence>
<sequence>YCRNELWMRIYTFIMTAGVPTIMNIFTNYRIYAFIRSSTRRIQPQMGNTITNTNVI</sequence>